<keyword evidence="3" id="KW-1185">Reference proteome</keyword>
<name>A0AA36JE20_9DINO</name>
<feature type="chain" id="PRO_5041383166" evidence="1">
    <location>
        <begin position="20"/>
        <end position="271"/>
    </location>
</feature>
<evidence type="ECO:0000313" key="2">
    <source>
        <dbReference type="EMBL" id="CAJ1404508.1"/>
    </source>
</evidence>
<comment type="caution">
    <text evidence="2">The sequence shown here is derived from an EMBL/GenBank/DDBJ whole genome shotgun (WGS) entry which is preliminary data.</text>
</comment>
<dbReference type="Proteomes" id="UP001178507">
    <property type="component" value="Unassembled WGS sequence"/>
</dbReference>
<dbReference type="EMBL" id="CAUJNA010003546">
    <property type="protein sequence ID" value="CAJ1404508.1"/>
    <property type="molecule type" value="Genomic_DNA"/>
</dbReference>
<evidence type="ECO:0000256" key="1">
    <source>
        <dbReference type="SAM" id="SignalP"/>
    </source>
</evidence>
<feature type="signal peptide" evidence="1">
    <location>
        <begin position="1"/>
        <end position="19"/>
    </location>
</feature>
<accession>A0AA36JE20</accession>
<reference evidence="2" key="1">
    <citation type="submission" date="2023-08" db="EMBL/GenBank/DDBJ databases">
        <authorList>
            <person name="Chen Y."/>
            <person name="Shah S."/>
            <person name="Dougan E. K."/>
            <person name="Thang M."/>
            <person name="Chan C."/>
        </authorList>
    </citation>
    <scope>NUCLEOTIDE SEQUENCE</scope>
</reference>
<organism evidence="2 3">
    <name type="scientific">Effrenium voratum</name>
    <dbReference type="NCBI Taxonomy" id="2562239"/>
    <lineage>
        <taxon>Eukaryota</taxon>
        <taxon>Sar</taxon>
        <taxon>Alveolata</taxon>
        <taxon>Dinophyceae</taxon>
        <taxon>Suessiales</taxon>
        <taxon>Symbiodiniaceae</taxon>
        <taxon>Effrenium</taxon>
    </lineage>
</organism>
<dbReference type="AlphaFoldDB" id="A0AA36JE20"/>
<protein>
    <submittedName>
        <fullName evidence="2">Uncharacterized protein</fullName>
    </submittedName>
</protein>
<evidence type="ECO:0000313" key="3">
    <source>
        <dbReference type="Proteomes" id="UP001178507"/>
    </source>
</evidence>
<gene>
    <name evidence="2" type="ORF">EVOR1521_LOCUS26935</name>
</gene>
<sequence>MQRMLGPILGFYFFLEVRCSPCQGGQIAEQKLCSSVRDSAACNEKYALINNKLVQCGWRQGNCLTTGPFCDKPPFTCSSTGASLEPSQFFTGHTEPVKNGIKVWDDRDYVLKDFDASGDMSGATYYRLAYHKSNWKDAVLTLKGVEGATVFLCSEPGGRTCGWESSLPNAGFQAVGTLVKWSLADFTCWKKTITTASYALPKISTDQCVQMLAVKCAQPPPPCSSTAVTVEPSKFFTGHTEPVKNGIKVWDDRDYVLKDFDANGDMSGATY</sequence>
<keyword evidence="1" id="KW-0732">Signal</keyword>
<proteinExistence type="predicted"/>